<evidence type="ECO:0000313" key="2">
    <source>
        <dbReference type="EMBL" id="OQX51601.1"/>
    </source>
</evidence>
<gene>
    <name evidence="2" type="ORF">B5M47_00185</name>
</gene>
<keyword evidence="1" id="KW-0812">Transmembrane</keyword>
<dbReference type="Proteomes" id="UP000192520">
    <property type="component" value="Unassembled WGS sequence"/>
</dbReference>
<protein>
    <submittedName>
        <fullName evidence="2">Uncharacterized protein</fullName>
    </submittedName>
</protein>
<dbReference type="EMBL" id="MZGJ01000001">
    <property type="protein sequence ID" value="OQX51601.1"/>
    <property type="molecule type" value="Genomic_DNA"/>
</dbReference>
<accession>A0A1W9NZP5</accession>
<sequence length="673" mass="73328">MRGEKDSRSQELGILGFKHQAARGGLECETGTPRPRDQKAEISIQENKEMKARLILRILLILILAISVTTSSVATLTNKPVGAQEVDCIATHLAKYTAAILSGLDINDNTTPCSGNVCFLTPAFNMSRPEFENFADLYFEALNSEGYGIGNFHAVAGDAYNTSWGTISYFVSIARGTSIGNKDMILTEIGWYPHNIDESERPFAVNSLAEEIRRFPDLGVIGGLIFDQYGYNRDYRAQSLSEEELIEVRRIAGDSPSASLRDLNVGANSAVTYFRYPDFYTYAAGDVMKYTLEVAHTGDVATSVLSGIQAAHGAEITPIVRFGVGMNSTGAYPPENVVEFIEKLNGAGINRLVLVMLGPNEPLGECWATTPMCRCDTYATGHQGGSLCKAHSSPSQGGFPPDTVFNVTDPDCPGQTAMIRLPFEVVPPAGTNPPEGCSDFDGYPSLEGLASGVNRWIAAYRAAADEAAEQTGEFPWQVLAAIHYMESGFRGMEETDYNPFQIAISCATPDACTPELCSPAGVPYRPCPDSNPTMFEAALGAAHFLIYQKRYGGSRAPTAVQNAFFAYNGAYPRCNSREYGECGYNYIYGEASRSPYVMNYYNHCFCDMPINWSPTHHNQTECNGLGLGSLSVWPDEPYDPSAGWVEIFQNKGAYTIYAYLIAGSIGLDGSWHL</sequence>
<name>A0A1W9NZP5_UNCC3</name>
<dbReference type="AlphaFoldDB" id="A0A1W9NZP5"/>
<proteinExistence type="predicted"/>
<keyword evidence="1" id="KW-1133">Transmembrane helix</keyword>
<keyword evidence="1" id="KW-0472">Membrane</keyword>
<organism evidence="2 3">
    <name type="scientific">candidate division CPR3 bacterium 4484_211</name>
    <dbReference type="NCBI Taxonomy" id="1968527"/>
    <lineage>
        <taxon>Bacteria</taxon>
        <taxon>Bacteria division CPR3</taxon>
    </lineage>
</organism>
<comment type="caution">
    <text evidence="2">The sequence shown here is derived from an EMBL/GenBank/DDBJ whole genome shotgun (WGS) entry which is preliminary data.</text>
</comment>
<feature type="transmembrane region" description="Helical" evidence="1">
    <location>
        <begin position="54"/>
        <end position="74"/>
    </location>
</feature>
<evidence type="ECO:0000256" key="1">
    <source>
        <dbReference type="SAM" id="Phobius"/>
    </source>
</evidence>
<dbReference type="STRING" id="1968527.B5M47_00185"/>
<reference evidence="3" key="1">
    <citation type="submission" date="2017-03" db="EMBL/GenBank/DDBJ databases">
        <title>Novel pathways for hydrocarbon cycling and metabolic interdependencies in hydrothermal sediment communities.</title>
        <authorList>
            <person name="Dombrowski N."/>
            <person name="Seitz K."/>
            <person name="Teske A."/>
            <person name="Baker B."/>
        </authorList>
    </citation>
    <scope>NUCLEOTIDE SEQUENCE [LARGE SCALE GENOMIC DNA]</scope>
</reference>
<evidence type="ECO:0000313" key="3">
    <source>
        <dbReference type="Proteomes" id="UP000192520"/>
    </source>
</evidence>